<gene>
    <name evidence="2" type="ORF">ACFQMH_02405</name>
</gene>
<dbReference type="Pfam" id="PF13229">
    <property type="entry name" value="Beta_helix"/>
    <property type="match status" value="1"/>
</dbReference>
<evidence type="ECO:0000259" key="1">
    <source>
        <dbReference type="Pfam" id="PF13229"/>
    </source>
</evidence>
<dbReference type="RefSeq" id="WP_189871185.1">
    <property type="nucleotide sequence ID" value="NZ_BMWA01000008.1"/>
</dbReference>
<sequence length="249" mass="25924">MCTHALRTRARLAPRAVLTTALGGALVLAGLAEPSWGAAAKYPGQVKCPKGDYQLCIDGGPGGFTIKGRTFSGHANAILLRNVSGVTVTGNTFKNLSGDTGYAGVHVKNSSGIVIRKNTFSGLRNGGNMHGVYLVGTTGSTITGNTFSSVTGDPVRIRDGSRDNTVSGNTFTKSGTYALFSEWGRLEKGETCGRGNVFKNNKYASGGYAGKKIGLVKWGGRGGGSTGLELTWNNCKKASIVNEGGNRRL</sequence>
<dbReference type="EMBL" id="JBHSYM010000005">
    <property type="protein sequence ID" value="MFC7010574.1"/>
    <property type="molecule type" value="Genomic_DNA"/>
</dbReference>
<dbReference type="InterPro" id="IPR039448">
    <property type="entry name" value="Beta_helix"/>
</dbReference>
<keyword evidence="3" id="KW-1185">Reference proteome</keyword>
<dbReference type="Proteomes" id="UP001596409">
    <property type="component" value="Unassembled WGS sequence"/>
</dbReference>
<name>A0ABW2DS33_9ACTN</name>
<evidence type="ECO:0000313" key="2">
    <source>
        <dbReference type="EMBL" id="MFC7010574.1"/>
    </source>
</evidence>
<dbReference type="NCBIfam" id="TIGR03804">
    <property type="entry name" value="para_beta_helix"/>
    <property type="match status" value="1"/>
</dbReference>
<dbReference type="InterPro" id="IPR011050">
    <property type="entry name" value="Pectin_lyase_fold/virulence"/>
</dbReference>
<reference evidence="3" key="1">
    <citation type="journal article" date="2019" name="Int. J. Syst. Evol. Microbiol.">
        <title>The Global Catalogue of Microorganisms (GCM) 10K type strain sequencing project: providing services to taxonomists for standard genome sequencing and annotation.</title>
        <authorList>
            <consortium name="The Broad Institute Genomics Platform"/>
            <consortium name="The Broad Institute Genome Sequencing Center for Infectious Disease"/>
            <person name="Wu L."/>
            <person name="Ma J."/>
        </authorList>
    </citation>
    <scope>NUCLEOTIDE SEQUENCE [LARGE SCALE GENOMIC DNA]</scope>
    <source>
        <strain evidence="3">JCM 4855</strain>
    </source>
</reference>
<protein>
    <submittedName>
        <fullName evidence="2">Right-handed parallel beta-helix repeat-containing protein</fullName>
    </submittedName>
</protein>
<accession>A0ABW2DS33</accession>
<dbReference type="InterPro" id="IPR006626">
    <property type="entry name" value="PbH1"/>
</dbReference>
<dbReference type="SMART" id="SM00710">
    <property type="entry name" value="PbH1"/>
    <property type="match status" value="5"/>
</dbReference>
<proteinExistence type="predicted"/>
<dbReference type="SUPFAM" id="SSF51126">
    <property type="entry name" value="Pectin lyase-like"/>
    <property type="match status" value="1"/>
</dbReference>
<dbReference type="Gene3D" id="2.160.20.10">
    <property type="entry name" value="Single-stranded right-handed beta-helix, Pectin lyase-like"/>
    <property type="match status" value="1"/>
</dbReference>
<organism evidence="2 3">
    <name type="scientific">Streptomyces viridiviolaceus</name>
    <dbReference type="NCBI Taxonomy" id="68282"/>
    <lineage>
        <taxon>Bacteria</taxon>
        <taxon>Bacillati</taxon>
        <taxon>Actinomycetota</taxon>
        <taxon>Actinomycetes</taxon>
        <taxon>Kitasatosporales</taxon>
        <taxon>Streptomycetaceae</taxon>
        <taxon>Streptomyces</taxon>
    </lineage>
</organism>
<dbReference type="InterPro" id="IPR012334">
    <property type="entry name" value="Pectin_lyas_fold"/>
</dbReference>
<comment type="caution">
    <text evidence="2">The sequence shown here is derived from an EMBL/GenBank/DDBJ whole genome shotgun (WGS) entry which is preliminary data.</text>
</comment>
<evidence type="ECO:0000313" key="3">
    <source>
        <dbReference type="Proteomes" id="UP001596409"/>
    </source>
</evidence>
<dbReference type="InterPro" id="IPR022441">
    <property type="entry name" value="Para_beta_helix_rpt-2"/>
</dbReference>
<feature type="domain" description="Right handed beta helix" evidence="1">
    <location>
        <begin position="62"/>
        <end position="204"/>
    </location>
</feature>